<protein>
    <submittedName>
        <fullName evidence="1">Phosphotransferase</fullName>
    </submittedName>
</protein>
<gene>
    <name evidence="1" type="ORF">CKY47_27295</name>
</gene>
<reference evidence="1 2" key="1">
    <citation type="submission" date="2017-06" db="EMBL/GenBank/DDBJ databases">
        <title>Cultured bacterium strain Saccharothrix yanglingensis Hhs.015.</title>
        <authorList>
            <person name="Xia Y."/>
        </authorList>
    </citation>
    <scope>NUCLEOTIDE SEQUENCE [LARGE SCALE GENOMIC DNA]</scope>
    <source>
        <strain evidence="1 2">Hhs.015</strain>
    </source>
</reference>
<accession>A0ABU0X667</accession>
<dbReference type="Gene3D" id="3.40.50.300">
    <property type="entry name" value="P-loop containing nucleotide triphosphate hydrolases"/>
    <property type="match status" value="1"/>
</dbReference>
<dbReference type="InterPro" id="IPR027417">
    <property type="entry name" value="P-loop_NTPase"/>
</dbReference>
<sequence length="165" mass="17941">MAAGKSTVAQLVAERLPRAVHVRGDVFRRMIVSGRADPTPGNADEAEAQLRLRYRLATSTADEYAAAGFTAVVQDVVLGGHLRTFVDSVRTRPRHVVVLAPSPEAVAVREAARPKSGYGAWTVADLDRGLREGTPRIGWWLDTTDLTPERTADAILADLERSRVD</sequence>
<comment type="caution">
    <text evidence="1">The sequence shown here is derived from an EMBL/GenBank/DDBJ whole genome shotgun (WGS) entry which is preliminary data.</text>
</comment>
<proteinExistence type="predicted"/>
<keyword evidence="2" id="KW-1185">Reference proteome</keyword>
<dbReference type="Proteomes" id="UP001225605">
    <property type="component" value="Unassembled WGS sequence"/>
</dbReference>
<organism evidence="1 2">
    <name type="scientific">Saccharothrix yanglingensis</name>
    <dbReference type="NCBI Taxonomy" id="659496"/>
    <lineage>
        <taxon>Bacteria</taxon>
        <taxon>Bacillati</taxon>
        <taxon>Actinomycetota</taxon>
        <taxon>Actinomycetes</taxon>
        <taxon>Pseudonocardiales</taxon>
        <taxon>Pseudonocardiaceae</taxon>
        <taxon>Saccharothrix</taxon>
    </lineage>
</organism>
<dbReference type="SUPFAM" id="SSF52540">
    <property type="entry name" value="P-loop containing nucleoside triphosphate hydrolases"/>
    <property type="match status" value="1"/>
</dbReference>
<dbReference type="EMBL" id="NSDM01000013">
    <property type="protein sequence ID" value="MDQ2587626.1"/>
    <property type="molecule type" value="Genomic_DNA"/>
</dbReference>
<dbReference type="Pfam" id="PF13671">
    <property type="entry name" value="AAA_33"/>
    <property type="match status" value="1"/>
</dbReference>
<evidence type="ECO:0000313" key="2">
    <source>
        <dbReference type="Proteomes" id="UP001225605"/>
    </source>
</evidence>
<name>A0ABU0X667_9PSEU</name>
<evidence type="ECO:0000313" key="1">
    <source>
        <dbReference type="EMBL" id="MDQ2587626.1"/>
    </source>
</evidence>